<evidence type="ECO:0000256" key="1">
    <source>
        <dbReference type="ARBA" id="ARBA00001805"/>
    </source>
</evidence>
<dbReference type="GO" id="GO:0016117">
    <property type="term" value="P:carotenoid biosynthetic process"/>
    <property type="evidence" value="ECO:0007669"/>
    <property type="project" value="UniProtKB-KW"/>
</dbReference>
<dbReference type="InterPro" id="IPR008949">
    <property type="entry name" value="Isoprenoid_synthase_dom_sf"/>
</dbReference>
<keyword evidence="5" id="KW-1185">Reference proteome</keyword>
<evidence type="ECO:0000313" key="5">
    <source>
        <dbReference type="Proteomes" id="UP000250321"/>
    </source>
</evidence>
<keyword evidence="3" id="KW-0125">Carotenoid biosynthesis</keyword>
<gene>
    <name evidence="4" type="ORF">Pyn_38310</name>
</gene>
<dbReference type="PANTHER" id="PTHR31480">
    <property type="entry name" value="BIFUNCTIONAL LYCOPENE CYCLASE/PHYTOENE SYNTHASE"/>
    <property type="match status" value="1"/>
</dbReference>
<proteinExistence type="predicted"/>
<sequence>MLMIDVEKNSAYDRKKKGIWAIYVWCRRTDELVDGPNASHITPTALDRWESRLEDLFQGRPFDMLDAALSIQSTDFPLTFSHSKI</sequence>
<name>A0A314ZKH2_PRUYE</name>
<dbReference type="SUPFAM" id="SSF48576">
    <property type="entry name" value="Terpenoid synthases"/>
    <property type="match status" value="1"/>
</dbReference>
<evidence type="ECO:0000313" key="4">
    <source>
        <dbReference type="EMBL" id="PQQ21892.1"/>
    </source>
</evidence>
<dbReference type="AlphaFoldDB" id="A0A314ZKH2"/>
<dbReference type="EMBL" id="PJQY01000003">
    <property type="protein sequence ID" value="PQQ21892.1"/>
    <property type="molecule type" value="Genomic_DNA"/>
</dbReference>
<accession>A0A314ZKH2</accession>
<dbReference type="STRING" id="2094558.A0A314ZKH2"/>
<comment type="catalytic activity">
    <reaction evidence="1">
        <text>2 (2E,6E,10E)-geranylgeranyl diphosphate = 15-cis-phytoene + 2 diphosphate</text>
        <dbReference type="Rhea" id="RHEA:34475"/>
        <dbReference type="ChEBI" id="CHEBI:27787"/>
        <dbReference type="ChEBI" id="CHEBI:33019"/>
        <dbReference type="ChEBI" id="CHEBI:58756"/>
        <dbReference type="EC" id="2.5.1.32"/>
    </reaction>
</comment>
<dbReference type="OrthoDB" id="6600518at2759"/>
<dbReference type="EC" id="2.5.1.32" evidence="2"/>
<comment type="caution">
    <text evidence="4">The sequence shown here is derived from an EMBL/GenBank/DDBJ whole genome shotgun (WGS) entry which is preliminary data.</text>
</comment>
<evidence type="ECO:0000256" key="2">
    <source>
        <dbReference type="ARBA" id="ARBA00012396"/>
    </source>
</evidence>
<dbReference type="Pfam" id="PF00494">
    <property type="entry name" value="SQS_PSY"/>
    <property type="match status" value="1"/>
</dbReference>
<dbReference type="Gene3D" id="1.10.600.10">
    <property type="entry name" value="Farnesyl Diphosphate Synthase"/>
    <property type="match status" value="1"/>
</dbReference>
<dbReference type="Proteomes" id="UP000250321">
    <property type="component" value="Unassembled WGS sequence"/>
</dbReference>
<protein>
    <recommendedName>
        <fullName evidence="2">15-cis-phytoene synthase</fullName>
        <ecNumber evidence="2">2.5.1.32</ecNumber>
    </recommendedName>
</protein>
<organism evidence="4 5">
    <name type="scientific">Prunus yedoensis var. nudiflora</name>
    <dbReference type="NCBI Taxonomy" id="2094558"/>
    <lineage>
        <taxon>Eukaryota</taxon>
        <taxon>Viridiplantae</taxon>
        <taxon>Streptophyta</taxon>
        <taxon>Embryophyta</taxon>
        <taxon>Tracheophyta</taxon>
        <taxon>Spermatophyta</taxon>
        <taxon>Magnoliopsida</taxon>
        <taxon>eudicotyledons</taxon>
        <taxon>Gunneridae</taxon>
        <taxon>Pentapetalae</taxon>
        <taxon>rosids</taxon>
        <taxon>fabids</taxon>
        <taxon>Rosales</taxon>
        <taxon>Rosaceae</taxon>
        <taxon>Amygdaloideae</taxon>
        <taxon>Amygdaleae</taxon>
        <taxon>Prunus</taxon>
    </lineage>
</organism>
<reference evidence="4 5" key="1">
    <citation type="submission" date="2018-02" db="EMBL/GenBank/DDBJ databases">
        <title>Draft genome of wild Prunus yedoensis var. nudiflora.</title>
        <authorList>
            <person name="Baek S."/>
            <person name="Kim J.-H."/>
            <person name="Choi K."/>
            <person name="Kim G.-B."/>
            <person name="Cho A."/>
            <person name="Jang H."/>
            <person name="Shin C.-H."/>
            <person name="Yu H.-J."/>
            <person name="Mun J.-H."/>
        </authorList>
    </citation>
    <scope>NUCLEOTIDE SEQUENCE [LARGE SCALE GENOMIC DNA]</scope>
    <source>
        <strain evidence="5">cv. Jeju island</strain>
        <tissue evidence="4">Leaf</tissue>
    </source>
</reference>
<evidence type="ECO:0000256" key="3">
    <source>
        <dbReference type="ARBA" id="ARBA00022746"/>
    </source>
</evidence>
<dbReference type="GO" id="GO:0046905">
    <property type="term" value="F:15-cis-phytoene synthase activity"/>
    <property type="evidence" value="ECO:0007669"/>
    <property type="project" value="UniProtKB-EC"/>
</dbReference>
<dbReference type="InterPro" id="IPR002060">
    <property type="entry name" value="Squ/phyt_synthse"/>
</dbReference>